<dbReference type="EMBL" id="JBBPBM010000060">
    <property type="protein sequence ID" value="KAK8516157.1"/>
    <property type="molecule type" value="Genomic_DNA"/>
</dbReference>
<evidence type="ECO:0000313" key="2">
    <source>
        <dbReference type="Proteomes" id="UP001472677"/>
    </source>
</evidence>
<name>A0ABR2C9R1_9ROSI</name>
<evidence type="ECO:0000313" key="1">
    <source>
        <dbReference type="EMBL" id="KAK8516157.1"/>
    </source>
</evidence>
<protein>
    <submittedName>
        <fullName evidence="1">Uncharacterized protein</fullName>
    </submittedName>
</protein>
<gene>
    <name evidence="1" type="ORF">V6N12_013564</name>
</gene>
<comment type="caution">
    <text evidence="1">The sequence shown here is derived from an EMBL/GenBank/DDBJ whole genome shotgun (WGS) entry which is preliminary data.</text>
</comment>
<reference evidence="1 2" key="1">
    <citation type="journal article" date="2024" name="G3 (Bethesda)">
        <title>Genome assembly of Hibiscus sabdariffa L. provides insights into metabolisms of medicinal natural products.</title>
        <authorList>
            <person name="Kim T."/>
        </authorList>
    </citation>
    <scope>NUCLEOTIDE SEQUENCE [LARGE SCALE GENOMIC DNA]</scope>
    <source>
        <strain evidence="1">TK-2024</strain>
        <tissue evidence="1">Old leaves</tissue>
    </source>
</reference>
<accession>A0ABR2C9R1</accession>
<organism evidence="1 2">
    <name type="scientific">Hibiscus sabdariffa</name>
    <name type="common">roselle</name>
    <dbReference type="NCBI Taxonomy" id="183260"/>
    <lineage>
        <taxon>Eukaryota</taxon>
        <taxon>Viridiplantae</taxon>
        <taxon>Streptophyta</taxon>
        <taxon>Embryophyta</taxon>
        <taxon>Tracheophyta</taxon>
        <taxon>Spermatophyta</taxon>
        <taxon>Magnoliopsida</taxon>
        <taxon>eudicotyledons</taxon>
        <taxon>Gunneridae</taxon>
        <taxon>Pentapetalae</taxon>
        <taxon>rosids</taxon>
        <taxon>malvids</taxon>
        <taxon>Malvales</taxon>
        <taxon>Malvaceae</taxon>
        <taxon>Malvoideae</taxon>
        <taxon>Hibiscus</taxon>
    </lineage>
</organism>
<sequence length="213" mass="22635">MHVHSSNVVLGYNSGSHQVFVGSSIPPTQMAHAQVHSILVFSPTPASFMTRPFAATNTAPAPTGEVFPLPHSDLGVSNGSSQVMPNSVVELGQVSPARMSPTTDATRTCLILHSQVPALVCDGESPSQARSPADRDHCLHHSGLEIHGFSELTSSTDSFRAIGYSDKEVDPHSGSLVENLHPMVCVDMCCSEVLASVQEQLGKEILEKQRKAG</sequence>
<keyword evidence="2" id="KW-1185">Reference proteome</keyword>
<dbReference type="Proteomes" id="UP001472677">
    <property type="component" value="Unassembled WGS sequence"/>
</dbReference>
<proteinExistence type="predicted"/>